<gene>
    <name evidence="3" type="ORF">B0A48_11614</name>
</gene>
<feature type="compositionally biased region" description="Basic and acidic residues" evidence="2">
    <location>
        <begin position="741"/>
        <end position="750"/>
    </location>
</feature>
<dbReference type="Proteomes" id="UP000192596">
    <property type="component" value="Unassembled WGS sequence"/>
</dbReference>
<feature type="compositionally biased region" description="Polar residues" evidence="2">
    <location>
        <begin position="380"/>
        <end position="397"/>
    </location>
</feature>
<feature type="compositionally biased region" description="Basic and acidic residues" evidence="2">
    <location>
        <begin position="292"/>
        <end position="312"/>
    </location>
</feature>
<sequence>MANVAACIIKAFRLSGDAWYQKQENERLSALNRSYKLDNQHLQAQVRQLQSQLAEQRQQTVDARTAAPNSNAKIVSLIEDLRISDDNLAILRDDSRSKAGPMDMKSSIRRSYEFLKRISPPQPSTGIDREEPLVDTAQDDAAIPAATGAAQDMAHVVSYTEPENISDLTVVEHPQHVFVPEILPVKNEPVNHCAIETADQEPKPAPLSEHSTPEYTAAALPIVAKENMSRLSRIDYKSSSDLTVAQHLRQVSHVETVGQQGKAQPQAMEVFEHQEQTHAQDAERIEHHTRAEVEDVEMSSRQEKAQSHEEQKTGQQTMAQCHEVEMPEQQEQQELACSGQQTIAQSQEVEMSDLQEDVLVPAVTMPKQRQEVLSHEVGMSGQQDSAQGIYSGQQESAQVVHVEMLEHQEKPQPRDVSHAEQEQKSEPQDVEMSGQGEKNDSQEVEMSDEEEHESPQDVGMSDQGARSGLSNSRTQDIVLITPLQSHGTSSMVLTQPDNMVLDPKPSLPPRVLGTASHRDEMIIEPTPVSTTPTPVPTLHPVAAVGDRAAPSQLNVASPAPCTVHSSRERSADTSNELPTSHAQQPEQTTSGVVDTPATLPGVVSPATETAVTSQPIVVEQKGELNEVRGGKKLKVCADEFSIRPSTMPNRPKPKAARNPGLKHAGGVFKQLECVDTVSVFKEAQKAAVDSKMSDSKEEDHDDNKAQSKEMFGEDDSDGGQDDDCGIESQSSTSGTLKPRPQSREPLDRTPHIQPRSVAVESSATKSKPTLWLPGVATGALWQNEALRGTSRPSQKHNTAGSASATTGSTTPPPPGPSYSETGKATEAQLKRWQRRKAQQDSASLPPMQCQKPAKPTMKMQICSNISAASPSVASPNAVHVPTENKGDKKRGCDDAGLEANDAAPSSAFPSSAEINTMEDVPDIQRKKWSAPARKAIGEVITPSSIPVVPFAPAERPTKIWHDPVLMPSPGEVAAAIPSEGIAYSTLWNKFEYDKVKKVYRKEADFVRFIKASRIGVITVREVDDNIAGIAMKTKKKFVMLGPGNDRLLYVAPSSAAPISVPSQWPDMPSAEAVRTALRNRPSRTMNWKMLYEMFRDQHNAEGKKLDEGQFFKYVEEERLGNVSMADYGTKAVVTYREG</sequence>
<evidence type="ECO:0000313" key="3">
    <source>
        <dbReference type="EMBL" id="OQO03356.1"/>
    </source>
</evidence>
<keyword evidence="1" id="KW-0175">Coiled coil</keyword>
<dbReference type="AlphaFoldDB" id="A0A1V8SW26"/>
<comment type="caution">
    <text evidence="3">The sequence shown here is derived from an EMBL/GenBank/DDBJ whole genome shotgun (WGS) entry which is preliminary data.</text>
</comment>
<feature type="compositionally biased region" description="Low complexity" evidence="2">
    <location>
        <begin position="798"/>
        <end position="809"/>
    </location>
</feature>
<name>A0A1V8SW26_9PEZI</name>
<protein>
    <submittedName>
        <fullName evidence="3">Uncharacterized protein</fullName>
    </submittedName>
</protein>
<feature type="region of interest" description="Disordered" evidence="2">
    <location>
        <begin position="553"/>
        <end position="599"/>
    </location>
</feature>
<feature type="region of interest" description="Disordered" evidence="2">
    <location>
        <begin position="372"/>
        <end position="473"/>
    </location>
</feature>
<feature type="compositionally biased region" description="Acidic residues" evidence="2">
    <location>
        <begin position="712"/>
        <end position="725"/>
    </location>
</feature>
<keyword evidence="4" id="KW-1185">Reference proteome</keyword>
<proteinExistence type="predicted"/>
<feature type="compositionally biased region" description="Polar residues" evidence="2">
    <location>
        <begin position="572"/>
        <end position="592"/>
    </location>
</feature>
<reference evidence="4" key="1">
    <citation type="submission" date="2017-03" db="EMBL/GenBank/DDBJ databases">
        <title>Genomes of endolithic fungi from Antarctica.</title>
        <authorList>
            <person name="Coleine C."/>
            <person name="Masonjones S."/>
            <person name="Stajich J.E."/>
        </authorList>
    </citation>
    <scope>NUCLEOTIDE SEQUENCE [LARGE SCALE GENOMIC DNA]</scope>
    <source>
        <strain evidence="4">CCFEE 5527</strain>
    </source>
</reference>
<feature type="compositionally biased region" description="Acidic residues" evidence="2">
    <location>
        <begin position="442"/>
        <end position="452"/>
    </location>
</feature>
<feature type="region of interest" description="Disordered" evidence="2">
    <location>
        <begin position="292"/>
        <end position="319"/>
    </location>
</feature>
<organism evidence="3 4">
    <name type="scientific">Cryoendolithus antarcticus</name>
    <dbReference type="NCBI Taxonomy" id="1507870"/>
    <lineage>
        <taxon>Eukaryota</taxon>
        <taxon>Fungi</taxon>
        <taxon>Dikarya</taxon>
        <taxon>Ascomycota</taxon>
        <taxon>Pezizomycotina</taxon>
        <taxon>Dothideomycetes</taxon>
        <taxon>Dothideomycetidae</taxon>
        <taxon>Cladosporiales</taxon>
        <taxon>Cladosporiaceae</taxon>
        <taxon>Cryoendolithus</taxon>
    </lineage>
</organism>
<feature type="compositionally biased region" description="Basic and acidic residues" evidence="2">
    <location>
        <begin position="882"/>
        <end position="893"/>
    </location>
</feature>
<dbReference type="EMBL" id="NAJO01000025">
    <property type="protein sequence ID" value="OQO03356.1"/>
    <property type="molecule type" value="Genomic_DNA"/>
</dbReference>
<feature type="compositionally biased region" description="Low complexity" evidence="2">
    <location>
        <begin position="868"/>
        <end position="881"/>
    </location>
</feature>
<feature type="compositionally biased region" description="Basic and acidic residues" evidence="2">
    <location>
        <begin position="691"/>
        <end position="711"/>
    </location>
</feature>
<evidence type="ECO:0000313" key="4">
    <source>
        <dbReference type="Proteomes" id="UP000192596"/>
    </source>
</evidence>
<accession>A0A1V8SW26</accession>
<dbReference type="InParanoid" id="A0A1V8SW26"/>
<feature type="region of interest" description="Disordered" evidence="2">
    <location>
        <begin position="687"/>
        <end position="851"/>
    </location>
</feature>
<feature type="coiled-coil region" evidence="1">
    <location>
        <begin position="25"/>
        <end position="66"/>
    </location>
</feature>
<feature type="region of interest" description="Disordered" evidence="2">
    <location>
        <begin position="868"/>
        <end position="909"/>
    </location>
</feature>
<feature type="region of interest" description="Disordered" evidence="2">
    <location>
        <begin position="642"/>
        <end position="661"/>
    </location>
</feature>
<feature type="compositionally biased region" description="Basic and acidic residues" evidence="2">
    <location>
        <begin position="403"/>
        <end position="427"/>
    </location>
</feature>
<evidence type="ECO:0000256" key="2">
    <source>
        <dbReference type="SAM" id="MobiDB-lite"/>
    </source>
</evidence>
<evidence type="ECO:0000256" key="1">
    <source>
        <dbReference type="SAM" id="Coils"/>
    </source>
</evidence>